<evidence type="ECO:0000256" key="1">
    <source>
        <dbReference type="ARBA" id="ARBA00022553"/>
    </source>
</evidence>
<dbReference type="AlphaFoldDB" id="A0A1U7GUX6"/>
<evidence type="ECO:0000256" key="4">
    <source>
        <dbReference type="ARBA" id="ARBA00022777"/>
    </source>
</evidence>
<dbReference type="Proteomes" id="UP000186391">
    <property type="component" value="Unassembled WGS sequence"/>
</dbReference>
<accession>A0A1U7GUX6</accession>
<name>A0A1U7GUX6_9CYAN</name>
<dbReference type="GO" id="GO:0016301">
    <property type="term" value="F:kinase activity"/>
    <property type="evidence" value="ECO:0007669"/>
    <property type="project" value="UniProtKB-KW"/>
</dbReference>
<evidence type="ECO:0000313" key="9">
    <source>
        <dbReference type="Proteomes" id="UP000186391"/>
    </source>
</evidence>
<keyword evidence="2" id="KW-0808">Transferase</keyword>
<proteinExistence type="predicted"/>
<dbReference type="PANTHER" id="PTHR43065:SF10">
    <property type="entry name" value="PEROXIDE STRESS-ACTIVATED HISTIDINE KINASE MAK3"/>
    <property type="match status" value="1"/>
</dbReference>
<dbReference type="Gene3D" id="1.10.287.130">
    <property type="match status" value="1"/>
</dbReference>
<sequence length="453" mass="52128">MLKYADELKLNIDSTLQELPLWEVEVDLNCFGSDLMKPFKDEPLLPGVMITDNYRYIGMISRRKLFEYISRPFSSELFYNRPIAMSLKIVQIEQGFVISETTSVMEATYLSLQRSPELVYEPIIVKAASEKNRLLDFHQLLLAYSQIHVITLANLAQTQEKTKIPDKDFHELQHLQIQLLHQEKIKALRQIVSSIANEINNPANLLAGKLIHASRYIQQLLEVIKLYQQYYPQPTTEIQRVINQFELDNLTTELSNLTYSMKAGIDRIRQFIHALQNFSTEESEKKSVDIHETIDSTLILLQSRFKSNVHGQNITLIKEYAKLPLIKCYPQELNIAFMNIISYVIDALEEVNDSWVKANKQDNTNYLSPTIRICTHLLNSNIVVVHIANNAVGITEKVSKKFFDPLFYTKSTGKLTELELSTSYEIIVEKHGGQIECISGLEQSTEFIIKLPI</sequence>
<keyword evidence="5" id="KW-0067">ATP-binding</keyword>
<keyword evidence="4" id="KW-0418">Kinase</keyword>
<dbReference type="PROSITE" id="PS50109">
    <property type="entry name" value="HIS_KIN"/>
    <property type="match status" value="1"/>
</dbReference>
<dbReference type="PANTHER" id="PTHR43065">
    <property type="entry name" value="SENSOR HISTIDINE KINASE"/>
    <property type="match status" value="1"/>
</dbReference>
<dbReference type="GO" id="GO:0005524">
    <property type="term" value="F:ATP binding"/>
    <property type="evidence" value="ECO:0007669"/>
    <property type="project" value="UniProtKB-KW"/>
</dbReference>
<evidence type="ECO:0000256" key="2">
    <source>
        <dbReference type="ARBA" id="ARBA00022679"/>
    </source>
</evidence>
<organism evidence="8 9">
    <name type="scientific">Fischerella major NIES-592</name>
    <dbReference type="NCBI Taxonomy" id="210994"/>
    <lineage>
        <taxon>Bacteria</taxon>
        <taxon>Bacillati</taxon>
        <taxon>Cyanobacteriota</taxon>
        <taxon>Cyanophyceae</taxon>
        <taxon>Nostocales</taxon>
        <taxon>Hapalosiphonaceae</taxon>
        <taxon>Fischerella</taxon>
    </lineage>
</organism>
<evidence type="ECO:0000256" key="3">
    <source>
        <dbReference type="ARBA" id="ARBA00022741"/>
    </source>
</evidence>
<evidence type="ECO:0000256" key="6">
    <source>
        <dbReference type="ARBA" id="ARBA00023012"/>
    </source>
</evidence>
<dbReference type="Gene3D" id="3.30.565.10">
    <property type="entry name" value="Histidine kinase-like ATPase, C-terminal domain"/>
    <property type="match status" value="1"/>
</dbReference>
<dbReference type="GO" id="GO:0000160">
    <property type="term" value="P:phosphorelay signal transduction system"/>
    <property type="evidence" value="ECO:0007669"/>
    <property type="project" value="UniProtKB-KW"/>
</dbReference>
<dbReference type="InterPro" id="IPR003594">
    <property type="entry name" value="HATPase_dom"/>
</dbReference>
<gene>
    <name evidence="8" type="ORF">NIES592_19610</name>
</gene>
<protein>
    <submittedName>
        <fullName evidence="8">ATPase</fullName>
    </submittedName>
</protein>
<evidence type="ECO:0000313" key="8">
    <source>
        <dbReference type="EMBL" id="OKH11904.1"/>
    </source>
</evidence>
<dbReference type="OrthoDB" id="438708at2"/>
<keyword evidence="3" id="KW-0547">Nucleotide-binding</keyword>
<evidence type="ECO:0000259" key="7">
    <source>
        <dbReference type="PROSITE" id="PS50109"/>
    </source>
</evidence>
<dbReference type="InterPro" id="IPR005467">
    <property type="entry name" value="His_kinase_dom"/>
</dbReference>
<keyword evidence="1" id="KW-0597">Phosphoprotein</keyword>
<comment type="caution">
    <text evidence="8">The sequence shown here is derived from an EMBL/GenBank/DDBJ whole genome shotgun (WGS) entry which is preliminary data.</text>
</comment>
<reference evidence="8 9" key="1">
    <citation type="submission" date="2016-11" db="EMBL/GenBank/DDBJ databases">
        <title>Draft Genome Sequences of Nine Cyanobacterial Strains from Diverse Habitats.</title>
        <authorList>
            <person name="Zhu T."/>
            <person name="Hou S."/>
            <person name="Lu X."/>
            <person name="Hess W.R."/>
        </authorList>
    </citation>
    <scope>NUCLEOTIDE SEQUENCE [LARGE SCALE GENOMIC DNA]</scope>
    <source>
        <strain evidence="8 9">NIES-592</strain>
    </source>
</reference>
<keyword evidence="6" id="KW-0902">Two-component regulatory system</keyword>
<feature type="domain" description="Histidine kinase" evidence="7">
    <location>
        <begin position="194"/>
        <end position="453"/>
    </location>
</feature>
<dbReference type="EMBL" id="MRCA01000014">
    <property type="protein sequence ID" value="OKH11904.1"/>
    <property type="molecule type" value="Genomic_DNA"/>
</dbReference>
<dbReference type="Pfam" id="PF02518">
    <property type="entry name" value="HATPase_c"/>
    <property type="match status" value="1"/>
</dbReference>
<dbReference type="InterPro" id="IPR036890">
    <property type="entry name" value="HATPase_C_sf"/>
</dbReference>
<dbReference type="SUPFAM" id="SSF55874">
    <property type="entry name" value="ATPase domain of HSP90 chaperone/DNA topoisomerase II/histidine kinase"/>
    <property type="match status" value="1"/>
</dbReference>
<keyword evidence="9" id="KW-1185">Reference proteome</keyword>
<evidence type="ECO:0000256" key="5">
    <source>
        <dbReference type="ARBA" id="ARBA00022840"/>
    </source>
</evidence>
<dbReference type="RefSeq" id="WP_073556660.1">
    <property type="nucleotide sequence ID" value="NZ_MRCA01000014.1"/>
</dbReference>